<accession>A0A1H3ABE0</accession>
<organism evidence="9 10">
    <name type="scientific">Paracoccus sanguinis</name>
    <dbReference type="NCBI Taxonomy" id="1545044"/>
    <lineage>
        <taxon>Bacteria</taxon>
        <taxon>Pseudomonadati</taxon>
        <taxon>Pseudomonadota</taxon>
        <taxon>Alphaproteobacteria</taxon>
        <taxon>Rhodobacterales</taxon>
        <taxon>Paracoccaceae</taxon>
        <taxon>Paracoccus</taxon>
    </lineage>
</organism>
<evidence type="ECO:0000313" key="9">
    <source>
        <dbReference type="EMBL" id="SDX26494.1"/>
    </source>
</evidence>
<feature type="binding site" evidence="7">
    <location>
        <position position="247"/>
    </location>
    <ligand>
        <name>glyoxylate</name>
        <dbReference type="ChEBI" id="CHEBI:36655"/>
    </ligand>
</feature>
<evidence type="ECO:0000256" key="1">
    <source>
        <dbReference type="ARBA" id="ARBA00001917"/>
    </source>
</evidence>
<dbReference type="InterPro" id="IPR013785">
    <property type="entry name" value="Aldolase_TIM"/>
</dbReference>
<dbReference type="GO" id="GO:0016614">
    <property type="term" value="F:oxidoreductase activity, acting on CH-OH group of donors"/>
    <property type="evidence" value="ECO:0007669"/>
    <property type="project" value="UniProtKB-ARBA"/>
</dbReference>
<evidence type="ECO:0000256" key="7">
    <source>
        <dbReference type="PIRSR" id="PIRSR000138-2"/>
    </source>
</evidence>
<dbReference type="RefSeq" id="WP_052176665.1">
    <property type="nucleotide sequence ID" value="NZ_FNNA01000004.1"/>
</dbReference>
<feature type="binding site" evidence="7">
    <location>
        <position position="158"/>
    </location>
    <ligand>
        <name>FMN</name>
        <dbReference type="ChEBI" id="CHEBI:58210"/>
    </ligand>
</feature>
<feature type="binding site" evidence="7">
    <location>
        <position position="133"/>
    </location>
    <ligand>
        <name>glyoxylate</name>
        <dbReference type="ChEBI" id="CHEBI:36655"/>
    </ligand>
</feature>
<feature type="binding site" evidence="7">
    <location>
        <position position="245"/>
    </location>
    <ligand>
        <name>FMN</name>
        <dbReference type="ChEBI" id="CHEBI:58210"/>
    </ligand>
</feature>
<evidence type="ECO:0000259" key="8">
    <source>
        <dbReference type="PROSITE" id="PS51349"/>
    </source>
</evidence>
<dbReference type="EMBL" id="FNNA01000004">
    <property type="protein sequence ID" value="SDX26494.1"/>
    <property type="molecule type" value="Genomic_DNA"/>
</dbReference>
<gene>
    <name evidence="9" type="ORF">SAMN05444276_1043</name>
</gene>
<dbReference type="PIRSF" id="PIRSF000138">
    <property type="entry name" value="Al-hdrx_acd_dh"/>
    <property type="match status" value="1"/>
</dbReference>
<keyword evidence="10" id="KW-1185">Reference proteome</keyword>
<dbReference type="PANTHER" id="PTHR10578:SF107">
    <property type="entry name" value="2-HYDROXYACID OXIDASE 1"/>
    <property type="match status" value="1"/>
</dbReference>
<protein>
    <submittedName>
        <fullName evidence="9">4-hydroxymandelate oxidase</fullName>
    </submittedName>
</protein>
<evidence type="ECO:0000256" key="6">
    <source>
        <dbReference type="PIRSR" id="PIRSR000138-1"/>
    </source>
</evidence>
<feature type="binding site" evidence="7">
    <location>
        <position position="223"/>
    </location>
    <ligand>
        <name>FMN</name>
        <dbReference type="ChEBI" id="CHEBI:58210"/>
    </ligand>
</feature>
<evidence type="ECO:0000256" key="2">
    <source>
        <dbReference type="ARBA" id="ARBA00022630"/>
    </source>
</evidence>
<sequence length="365" mass="37632">MPPEGLPPTLADYRRAAEAVLRADVTAWVMGGAGDERTLRRNEAAFDALPLLPRVLRDVGCCDTTLTLLGTRLDHPILVAPVAWQRLVHPDAERAMAAGATAQGARMVLSAQATTSLAAARAAGALCDWFQLYWLGREATLTLARRAAEAGCAALVLTVDAPVAGQRLRELRAGFALPAGIEAVNLAGLPRQGVTFDALTAAAPRWADLAWLCAAAPLPMLVKGILHPDDAVHAIGAGAAGIVVSNHGGRVLDGLPASIEALPAVAAAVAGRVPVLVDGGIRSGADVQRALARGADAVMVGRPLVWGLAAAGATGVAHVLRLLRDELRIAMALTGCARLSDIAPALIFGHNQGESRLTPGSLANY</sequence>
<dbReference type="Gene3D" id="3.20.20.70">
    <property type="entry name" value="Aldolase class I"/>
    <property type="match status" value="1"/>
</dbReference>
<dbReference type="InterPro" id="IPR000262">
    <property type="entry name" value="FMN-dep_DH"/>
</dbReference>
<feature type="binding site" evidence="7">
    <location>
        <begin position="81"/>
        <end position="83"/>
    </location>
    <ligand>
        <name>FMN</name>
        <dbReference type="ChEBI" id="CHEBI:58210"/>
    </ligand>
</feature>
<dbReference type="InterPro" id="IPR037396">
    <property type="entry name" value="FMN_HAD"/>
</dbReference>
<feature type="binding site" evidence="7">
    <location>
        <position position="167"/>
    </location>
    <ligand>
        <name>glyoxylate</name>
        <dbReference type="ChEBI" id="CHEBI:36655"/>
    </ligand>
</feature>
<feature type="binding site" evidence="7">
    <location>
        <position position="250"/>
    </location>
    <ligand>
        <name>glyoxylate</name>
        <dbReference type="ChEBI" id="CHEBI:36655"/>
    </ligand>
</feature>
<keyword evidence="4" id="KW-0560">Oxidoreductase</keyword>
<dbReference type="FunFam" id="3.20.20.70:FF:000029">
    <property type="entry name" value="L-lactate dehydrogenase"/>
    <property type="match status" value="1"/>
</dbReference>
<dbReference type="InterPro" id="IPR012133">
    <property type="entry name" value="Alpha-hydoxy_acid_DH_FMN"/>
</dbReference>
<dbReference type="CDD" id="cd02809">
    <property type="entry name" value="alpha_hydroxyacid_oxid_FMN"/>
    <property type="match status" value="1"/>
</dbReference>
<keyword evidence="3 7" id="KW-0288">FMN</keyword>
<comment type="cofactor">
    <cofactor evidence="1">
        <name>FMN</name>
        <dbReference type="ChEBI" id="CHEBI:58210"/>
    </cofactor>
</comment>
<keyword evidence="2 7" id="KW-0285">Flavoprotein</keyword>
<dbReference type="Proteomes" id="UP000182944">
    <property type="component" value="Unassembled WGS sequence"/>
</dbReference>
<feature type="binding site" evidence="7">
    <location>
        <position position="110"/>
    </location>
    <ligand>
        <name>FMN</name>
        <dbReference type="ChEBI" id="CHEBI:58210"/>
    </ligand>
</feature>
<dbReference type="SUPFAM" id="SSF51395">
    <property type="entry name" value="FMN-linked oxidoreductases"/>
    <property type="match status" value="1"/>
</dbReference>
<reference evidence="10" key="1">
    <citation type="submission" date="2016-10" db="EMBL/GenBank/DDBJ databases">
        <authorList>
            <person name="Varghese N."/>
            <person name="Submissions S."/>
        </authorList>
    </citation>
    <scope>NUCLEOTIDE SEQUENCE [LARGE SCALE GENOMIC DNA]</scope>
    <source>
        <strain evidence="10">DSM 29303</strain>
    </source>
</reference>
<comment type="similarity">
    <text evidence="5">Belongs to the FMN-dependent alpha-hydroxy acid dehydrogenase family.</text>
</comment>
<feature type="domain" description="FMN hydroxy acid dehydrogenase" evidence="8">
    <location>
        <begin position="2"/>
        <end position="352"/>
    </location>
</feature>
<dbReference type="STRING" id="1545044.SAMN05444276_1043"/>
<dbReference type="GO" id="GO:0010181">
    <property type="term" value="F:FMN binding"/>
    <property type="evidence" value="ECO:0007669"/>
    <property type="project" value="InterPro"/>
</dbReference>
<proteinExistence type="inferred from homology"/>
<feature type="binding site" evidence="7">
    <location>
        <position position="131"/>
    </location>
    <ligand>
        <name>FMN</name>
        <dbReference type="ChEBI" id="CHEBI:58210"/>
    </ligand>
</feature>
<dbReference type="Pfam" id="PF01070">
    <property type="entry name" value="FMN_dh"/>
    <property type="match status" value="1"/>
</dbReference>
<dbReference type="AlphaFoldDB" id="A0A1H3ABE0"/>
<feature type="binding site" evidence="7">
    <location>
        <begin position="301"/>
        <end position="302"/>
    </location>
    <ligand>
        <name>FMN</name>
        <dbReference type="ChEBI" id="CHEBI:58210"/>
    </ligand>
</feature>
<dbReference type="PANTHER" id="PTHR10578">
    <property type="entry name" value="S -2-HYDROXY-ACID OXIDASE-RELATED"/>
    <property type="match status" value="1"/>
</dbReference>
<dbReference type="OrthoDB" id="9770452at2"/>
<feature type="active site" description="Proton acceptor" evidence="6">
    <location>
        <position position="247"/>
    </location>
</feature>
<evidence type="ECO:0000313" key="10">
    <source>
        <dbReference type="Proteomes" id="UP000182944"/>
    </source>
</evidence>
<dbReference type="PROSITE" id="PS51349">
    <property type="entry name" value="FMN_HYDROXY_ACID_DH_2"/>
    <property type="match status" value="1"/>
</dbReference>
<name>A0A1H3ABE0_9RHOB</name>
<evidence type="ECO:0000256" key="3">
    <source>
        <dbReference type="ARBA" id="ARBA00022643"/>
    </source>
</evidence>
<evidence type="ECO:0000256" key="4">
    <source>
        <dbReference type="ARBA" id="ARBA00023002"/>
    </source>
</evidence>
<evidence type="ECO:0000256" key="5">
    <source>
        <dbReference type="ARBA" id="ARBA00024042"/>
    </source>
</evidence>
<feature type="binding site" evidence="7">
    <location>
        <begin position="278"/>
        <end position="282"/>
    </location>
    <ligand>
        <name>FMN</name>
        <dbReference type="ChEBI" id="CHEBI:58210"/>
    </ligand>
</feature>